<dbReference type="InterPro" id="IPR051158">
    <property type="entry name" value="Metallophosphoesterase_sf"/>
</dbReference>
<dbReference type="EMBL" id="CP068053">
    <property type="protein sequence ID" value="QQT00584.1"/>
    <property type="molecule type" value="Genomic_DNA"/>
</dbReference>
<dbReference type="SUPFAM" id="SSF56300">
    <property type="entry name" value="Metallo-dependent phosphatases"/>
    <property type="match status" value="1"/>
</dbReference>
<dbReference type="Proteomes" id="UP000595254">
    <property type="component" value="Chromosome"/>
</dbReference>
<dbReference type="InterPro" id="IPR029052">
    <property type="entry name" value="Metallo-depent_PP-like"/>
</dbReference>
<dbReference type="Gene3D" id="3.60.21.10">
    <property type="match status" value="1"/>
</dbReference>
<dbReference type="PANTHER" id="PTHR31302:SF0">
    <property type="entry name" value="TRANSMEMBRANE PROTEIN WITH METALLOPHOSPHOESTERASE DOMAIN"/>
    <property type="match status" value="1"/>
</dbReference>
<keyword evidence="4" id="KW-1185">Reference proteome</keyword>
<dbReference type="InterPro" id="IPR004843">
    <property type="entry name" value="Calcineurin-like_PHP"/>
</dbReference>
<evidence type="ECO:0000256" key="1">
    <source>
        <dbReference type="SAM" id="Phobius"/>
    </source>
</evidence>
<evidence type="ECO:0000313" key="4">
    <source>
        <dbReference type="Proteomes" id="UP000595254"/>
    </source>
</evidence>
<dbReference type="PANTHER" id="PTHR31302">
    <property type="entry name" value="TRANSMEMBRANE PROTEIN WITH METALLOPHOSPHOESTERASE DOMAIN-RELATED"/>
    <property type="match status" value="1"/>
</dbReference>
<feature type="transmembrane region" description="Helical" evidence="1">
    <location>
        <begin position="40"/>
        <end position="61"/>
    </location>
</feature>
<dbReference type="KEGG" id="ppsr:I6J18_01170"/>
<evidence type="ECO:0000313" key="3">
    <source>
        <dbReference type="EMBL" id="QQT00584.1"/>
    </source>
</evidence>
<dbReference type="GO" id="GO:0016787">
    <property type="term" value="F:hydrolase activity"/>
    <property type="evidence" value="ECO:0007669"/>
    <property type="project" value="InterPro"/>
</dbReference>
<feature type="transmembrane region" description="Helical" evidence="1">
    <location>
        <begin position="95"/>
        <end position="115"/>
    </location>
</feature>
<proteinExistence type="predicted"/>
<reference evidence="3 4" key="1">
    <citation type="submission" date="2021-01" db="EMBL/GenBank/DDBJ databases">
        <title>FDA dAtabase for Regulatory Grade micrObial Sequences (FDA-ARGOS): Supporting development and validation of Infectious Disease Dx tests.</title>
        <authorList>
            <person name="Nelson B."/>
            <person name="Plummer A."/>
            <person name="Tallon L."/>
            <person name="Sadzewicz L."/>
            <person name="Zhao X."/>
            <person name="Boylan J."/>
            <person name="Ott S."/>
            <person name="Bowen H."/>
            <person name="Vavikolanu K."/>
            <person name="Mehta A."/>
            <person name="Aluvathingal J."/>
            <person name="Nadendla S."/>
            <person name="Myers T."/>
            <person name="Yan Y."/>
            <person name="Sichtig H."/>
        </authorList>
    </citation>
    <scope>NUCLEOTIDE SEQUENCE [LARGE SCALE GENOMIC DNA]</scope>
    <source>
        <strain evidence="3 4">FDAARGOS_1161</strain>
    </source>
</reference>
<dbReference type="RefSeq" id="WP_040373397.1">
    <property type="nucleotide sequence ID" value="NZ_CP068053.1"/>
</dbReference>
<organism evidence="3 4">
    <name type="scientific">Peribacillus psychrosaccharolyticus</name>
    <name type="common">Bacillus psychrosaccharolyticus</name>
    <dbReference type="NCBI Taxonomy" id="1407"/>
    <lineage>
        <taxon>Bacteria</taxon>
        <taxon>Bacillati</taxon>
        <taxon>Bacillota</taxon>
        <taxon>Bacilli</taxon>
        <taxon>Bacillales</taxon>
        <taxon>Bacillaceae</taxon>
        <taxon>Peribacillus</taxon>
    </lineage>
</organism>
<dbReference type="Pfam" id="PF00149">
    <property type="entry name" value="Metallophos"/>
    <property type="match status" value="1"/>
</dbReference>
<name>A0A974NMW1_PERPY</name>
<keyword evidence="1" id="KW-0472">Membrane</keyword>
<feature type="transmembrane region" description="Helical" evidence="1">
    <location>
        <begin position="67"/>
        <end position="88"/>
    </location>
</feature>
<sequence length="358" mass="40236">MMILMIGLAALVFAALSYYVGYNGWVWLKTTFLSKYKKMYIGIIVILSCSLFIGLFSSLLVFKLLGYFWMMIIGYGIILLPICNLLVFLMKKRGIFWIGISVFAVYGFVFIYGSFNAWSPVIRNYNLTVDKKSNVEDVEILMVSDLHIGAIVGPAHIQRLVDKANQVKPDIILIPGDVIDDHIQPYIDNHVGEILKELKAPMGVYATPGNHDYYGDDLEKLEVELNKAGIKLLMDETVNVDDLFYIVGRKDVTDENRQAVSDLVSELDQTMPIIMMDHTPLDLDIAKENGIDVLLSGHTHKGQVAPANLITSRIYENDWGYLRKSTLQSVVSSGFGTWGPPLRIGSRSEVNVIKVKFE</sequence>
<feature type="domain" description="Calcineurin-like phosphoesterase" evidence="2">
    <location>
        <begin position="140"/>
        <end position="301"/>
    </location>
</feature>
<feature type="transmembrane region" description="Helical" evidence="1">
    <location>
        <begin position="6"/>
        <end position="28"/>
    </location>
</feature>
<gene>
    <name evidence="3" type="ORF">I6J18_01170</name>
</gene>
<protein>
    <submittedName>
        <fullName evidence="3">Metallophosphoesterase</fullName>
    </submittedName>
</protein>
<dbReference type="AlphaFoldDB" id="A0A974NMW1"/>
<keyword evidence="1" id="KW-0812">Transmembrane</keyword>
<evidence type="ECO:0000259" key="2">
    <source>
        <dbReference type="Pfam" id="PF00149"/>
    </source>
</evidence>
<dbReference type="CDD" id="cd07385">
    <property type="entry name" value="MPP_YkuE_C"/>
    <property type="match status" value="1"/>
</dbReference>
<keyword evidence="1" id="KW-1133">Transmembrane helix</keyword>
<accession>A0A974NMW1</accession>